<evidence type="ECO:0000256" key="6">
    <source>
        <dbReference type="ARBA" id="ARBA00023145"/>
    </source>
</evidence>
<dbReference type="GO" id="GO:0006915">
    <property type="term" value="P:apoptotic process"/>
    <property type="evidence" value="ECO:0007669"/>
    <property type="project" value="UniProtKB-KW"/>
</dbReference>
<dbReference type="GO" id="GO:0004197">
    <property type="term" value="F:cysteine-type endopeptidase activity"/>
    <property type="evidence" value="ECO:0007669"/>
    <property type="project" value="InterPro"/>
</dbReference>
<evidence type="ECO:0000256" key="3">
    <source>
        <dbReference type="ARBA" id="ARBA00022703"/>
    </source>
</evidence>
<dbReference type="Pfam" id="PF00656">
    <property type="entry name" value="Peptidase_C14"/>
    <property type="match status" value="1"/>
</dbReference>
<dbReference type="Gene3D" id="3.40.50.1460">
    <property type="match status" value="1"/>
</dbReference>
<dbReference type="PROSITE" id="PS50208">
    <property type="entry name" value="CASPASE_P20"/>
    <property type="match status" value="1"/>
</dbReference>
<dbReference type="PANTHER" id="PTHR48169:SF7">
    <property type="entry name" value="CASPASE 10"/>
    <property type="match status" value="1"/>
</dbReference>
<sequence length="497" mass="56352">MESPSSETGDNMPTQATDSIPVTHGGRQDATEQSLVHGDSVKQYTAPIEAGAGEYNMNHEKRGRAIIFNHEKYIDELGLPERTGTNIDKICLKQRFEKLKFDVDVFDDLIFSDIKKKLTEIAKADHKNEDCLVIAVLTHGEGKSNLYAHDCAYKTDTLWSSFTADVCPELAGKPKIFIIQACRGSKVSESMNFKSSIQIDSHKMDSDGIIHRYSIPVEADQLVAFSTYEGRVALRETGDGTWFIQEFCKELEDNGEMADLLTLFTNVSRRVAVSKVYFDKKHQQVKQMPVVQSTLTRKLFFSSVTIRSRITITPDVNSLLEKTNEKLDNITKMLEDKKTSLPVSKVKPARKQSFSLSWENLQSSKQPMTNPMPQGEAVYKLAAALKMFLEDEAHKLEPTEKENGEFILNFLSCWENMNEDLKWYGYKKLVVFLKEHAKNWKVFKLLDIADYSPVSVQQCHRRGSQADVVDSVTPVTRSVAIPRRTPTARRPNTLSYQ</sequence>
<feature type="domain" description="Caspase family p20" evidence="10">
    <location>
        <begin position="61"/>
        <end position="186"/>
    </location>
</feature>
<keyword evidence="5" id="KW-0788">Thiol protease</keyword>
<dbReference type="OrthoDB" id="6116485at2759"/>
<evidence type="ECO:0000259" key="9">
    <source>
        <dbReference type="PROSITE" id="PS50207"/>
    </source>
</evidence>
<evidence type="ECO:0000256" key="5">
    <source>
        <dbReference type="ARBA" id="ARBA00022807"/>
    </source>
</evidence>
<dbReference type="Proteomes" id="UP000502823">
    <property type="component" value="Unassembled WGS sequence"/>
</dbReference>
<organism evidence="11 12">
    <name type="scientific">Coptotermes formosanus</name>
    <name type="common">Formosan subterranean termite</name>
    <dbReference type="NCBI Taxonomy" id="36987"/>
    <lineage>
        <taxon>Eukaryota</taxon>
        <taxon>Metazoa</taxon>
        <taxon>Ecdysozoa</taxon>
        <taxon>Arthropoda</taxon>
        <taxon>Hexapoda</taxon>
        <taxon>Insecta</taxon>
        <taxon>Pterygota</taxon>
        <taxon>Neoptera</taxon>
        <taxon>Polyneoptera</taxon>
        <taxon>Dictyoptera</taxon>
        <taxon>Blattodea</taxon>
        <taxon>Blattoidea</taxon>
        <taxon>Termitoidae</taxon>
        <taxon>Rhinotermitidae</taxon>
        <taxon>Coptotermes</taxon>
    </lineage>
</organism>
<feature type="region of interest" description="Disordered" evidence="8">
    <location>
        <begin position="1"/>
        <end position="40"/>
    </location>
</feature>
<keyword evidence="12" id="KW-1185">Reference proteome</keyword>
<evidence type="ECO:0000256" key="7">
    <source>
        <dbReference type="RuleBase" id="RU003971"/>
    </source>
</evidence>
<dbReference type="PROSITE" id="PS50207">
    <property type="entry name" value="CASPASE_P10"/>
    <property type="match status" value="1"/>
</dbReference>
<dbReference type="GO" id="GO:0051604">
    <property type="term" value="P:protein maturation"/>
    <property type="evidence" value="ECO:0007669"/>
    <property type="project" value="UniProtKB-ARBA"/>
</dbReference>
<reference evidence="12" key="1">
    <citation type="submission" date="2020-01" db="EMBL/GenBank/DDBJ databases">
        <title>Draft genome sequence of the Termite Coptotermes fromosanus.</title>
        <authorList>
            <person name="Itakura S."/>
            <person name="Yosikawa Y."/>
            <person name="Umezawa K."/>
        </authorList>
    </citation>
    <scope>NUCLEOTIDE SEQUENCE [LARGE SCALE GENOMIC DNA]</scope>
</reference>
<evidence type="ECO:0000256" key="1">
    <source>
        <dbReference type="ARBA" id="ARBA00010134"/>
    </source>
</evidence>
<dbReference type="AlphaFoldDB" id="A0A6L2PJU6"/>
<name>A0A6L2PJU6_COPFO</name>
<gene>
    <name evidence="11" type="ORF">Cfor_10063</name>
</gene>
<dbReference type="InterPro" id="IPR029030">
    <property type="entry name" value="Caspase-like_dom_sf"/>
</dbReference>
<evidence type="ECO:0000313" key="11">
    <source>
        <dbReference type="EMBL" id="GFG30347.1"/>
    </source>
</evidence>
<dbReference type="GO" id="GO:0006508">
    <property type="term" value="P:proteolysis"/>
    <property type="evidence" value="ECO:0007669"/>
    <property type="project" value="UniProtKB-KW"/>
</dbReference>
<dbReference type="GO" id="GO:0043067">
    <property type="term" value="P:regulation of programmed cell death"/>
    <property type="evidence" value="ECO:0007669"/>
    <property type="project" value="UniProtKB-ARBA"/>
</dbReference>
<protein>
    <recommendedName>
        <fullName evidence="13">Caspase family p20 domain-containing protein</fullName>
    </recommendedName>
</protein>
<dbReference type="SUPFAM" id="SSF52129">
    <property type="entry name" value="Caspase-like"/>
    <property type="match status" value="1"/>
</dbReference>
<feature type="domain" description="Caspase family p10" evidence="9">
    <location>
        <begin position="211"/>
        <end position="303"/>
    </location>
</feature>
<dbReference type="PANTHER" id="PTHR48169">
    <property type="entry name" value="DED DOMAIN-CONTAINING PROTEIN"/>
    <property type="match status" value="1"/>
</dbReference>
<evidence type="ECO:0000313" key="12">
    <source>
        <dbReference type="Proteomes" id="UP000502823"/>
    </source>
</evidence>
<keyword evidence="3" id="KW-0053">Apoptosis</keyword>
<keyword evidence="2" id="KW-0645">Protease</keyword>
<dbReference type="PRINTS" id="PR00376">
    <property type="entry name" value="IL1BCENZYME"/>
</dbReference>
<evidence type="ECO:0000256" key="2">
    <source>
        <dbReference type="ARBA" id="ARBA00022670"/>
    </source>
</evidence>
<dbReference type="GO" id="GO:0005737">
    <property type="term" value="C:cytoplasm"/>
    <property type="evidence" value="ECO:0007669"/>
    <property type="project" value="UniProtKB-ARBA"/>
</dbReference>
<dbReference type="EMBL" id="BLKM01007315">
    <property type="protein sequence ID" value="GFG30347.1"/>
    <property type="molecule type" value="Genomic_DNA"/>
</dbReference>
<feature type="compositionally biased region" description="Polar residues" evidence="8">
    <location>
        <begin position="1"/>
        <end position="20"/>
    </location>
</feature>
<dbReference type="CDD" id="cd00032">
    <property type="entry name" value="CASc"/>
    <property type="match status" value="1"/>
</dbReference>
<dbReference type="InterPro" id="IPR016129">
    <property type="entry name" value="Caspase_his_AS"/>
</dbReference>
<keyword evidence="6" id="KW-0865">Zymogen</keyword>
<evidence type="ECO:0008006" key="13">
    <source>
        <dbReference type="Google" id="ProtNLM"/>
    </source>
</evidence>
<evidence type="ECO:0000256" key="4">
    <source>
        <dbReference type="ARBA" id="ARBA00022801"/>
    </source>
</evidence>
<dbReference type="InterPro" id="IPR001309">
    <property type="entry name" value="Pept_C14_p20"/>
</dbReference>
<evidence type="ECO:0000259" key="10">
    <source>
        <dbReference type="PROSITE" id="PS50208"/>
    </source>
</evidence>
<evidence type="ECO:0000256" key="8">
    <source>
        <dbReference type="SAM" id="MobiDB-lite"/>
    </source>
</evidence>
<dbReference type="InParanoid" id="A0A6L2PJU6"/>
<dbReference type="InterPro" id="IPR033139">
    <property type="entry name" value="Caspase_cys_AS"/>
</dbReference>
<proteinExistence type="inferred from homology"/>
<keyword evidence="4" id="KW-0378">Hydrolase</keyword>
<accession>A0A6L2PJU6</accession>
<dbReference type="InterPro" id="IPR002138">
    <property type="entry name" value="Pept_C14_p10"/>
</dbReference>
<dbReference type="PROSITE" id="PS01122">
    <property type="entry name" value="CASPASE_CYS"/>
    <property type="match status" value="1"/>
</dbReference>
<dbReference type="InterPro" id="IPR011600">
    <property type="entry name" value="Pept_C14_caspase"/>
</dbReference>
<dbReference type="InterPro" id="IPR015917">
    <property type="entry name" value="Pept_C14A"/>
</dbReference>
<dbReference type="SMART" id="SM00115">
    <property type="entry name" value="CASc"/>
    <property type="match status" value="1"/>
</dbReference>
<comment type="similarity">
    <text evidence="1 7">Belongs to the peptidase C14A family.</text>
</comment>
<comment type="caution">
    <text evidence="11">The sequence shown here is derived from an EMBL/GenBank/DDBJ whole genome shotgun (WGS) entry which is preliminary data.</text>
</comment>
<dbReference type="PROSITE" id="PS01121">
    <property type="entry name" value="CASPASE_HIS"/>
    <property type="match status" value="1"/>
</dbReference>